<reference evidence="1 2" key="1">
    <citation type="submission" date="2024-01" db="EMBL/GenBank/DDBJ databases">
        <title>A telomere-to-telomere, gap-free genome of sweet tea (Lithocarpus litseifolius).</title>
        <authorList>
            <person name="Zhou J."/>
        </authorList>
    </citation>
    <scope>NUCLEOTIDE SEQUENCE [LARGE SCALE GENOMIC DNA]</scope>
    <source>
        <strain evidence="1">Zhou-2022a</strain>
        <tissue evidence="1">Leaf</tissue>
    </source>
</reference>
<proteinExistence type="predicted"/>
<keyword evidence="2" id="KW-1185">Reference proteome</keyword>
<organism evidence="1 2">
    <name type="scientific">Lithocarpus litseifolius</name>
    <dbReference type="NCBI Taxonomy" id="425828"/>
    <lineage>
        <taxon>Eukaryota</taxon>
        <taxon>Viridiplantae</taxon>
        <taxon>Streptophyta</taxon>
        <taxon>Embryophyta</taxon>
        <taxon>Tracheophyta</taxon>
        <taxon>Spermatophyta</taxon>
        <taxon>Magnoliopsida</taxon>
        <taxon>eudicotyledons</taxon>
        <taxon>Gunneridae</taxon>
        <taxon>Pentapetalae</taxon>
        <taxon>rosids</taxon>
        <taxon>fabids</taxon>
        <taxon>Fagales</taxon>
        <taxon>Fagaceae</taxon>
        <taxon>Lithocarpus</taxon>
    </lineage>
</organism>
<dbReference type="Proteomes" id="UP001459277">
    <property type="component" value="Unassembled WGS sequence"/>
</dbReference>
<dbReference type="AlphaFoldDB" id="A0AAW2BVD2"/>
<sequence>MVGGFDDVVDGTASSAAWRGVVIRTWVAMDVVGRVRVAVLVVRTKESNEKDYKSKTSSPPNAISSSHVFSYSLNLY</sequence>
<dbReference type="EMBL" id="JAZDWU010000010">
    <property type="protein sequence ID" value="KAK9989413.1"/>
    <property type="molecule type" value="Genomic_DNA"/>
</dbReference>
<protein>
    <submittedName>
        <fullName evidence="1">Uncharacterized protein</fullName>
    </submittedName>
</protein>
<evidence type="ECO:0000313" key="1">
    <source>
        <dbReference type="EMBL" id="KAK9989413.1"/>
    </source>
</evidence>
<accession>A0AAW2BVD2</accession>
<evidence type="ECO:0000313" key="2">
    <source>
        <dbReference type="Proteomes" id="UP001459277"/>
    </source>
</evidence>
<name>A0AAW2BVD2_9ROSI</name>
<comment type="caution">
    <text evidence="1">The sequence shown here is derived from an EMBL/GenBank/DDBJ whole genome shotgun (WGS) entry which is preliminary data.</text>
</comment>
<gene>
    <name evidence="1" type="ORF">SO802_029652</name>
</gene>